<evidence type="ECO:0000256" key="7">
    <source>
        <dbReference type="ARBA" id="ARBA00084120"/>
    </source>
</evidence>
<dbReference type="AlphaFoldDB" id="A0A2A2JE84"/>
<dbReference type="Proteomes" id="UP000218231">
    <property type="component" value="Unassembled WGS sequence"/>
</dbReference>
<reference evidence="10 11" key="1">
    <citation type="journal article" date="2017" name="Curr. Biol.">
        <title>Genome architecture and evolution of a unichromosomal asexual nematode.</title>
        <authorList>
            <person name="Fradin H."/>
            <person name="Zegar C."/>
            <person name="Gutwein M."/>
            <person name="Lucas J."/>
            <person name="Kovtun M."/>
            <person name="Corcoran D."/>
            <person name="Baugh L.R."/>
            <person name="Kiontke K."/>
            <person name="Gunsalus K."/>
            <person name="Fitch D.H."/>
            <person name="Piano F."/>
        </authorList>
    </citation>
    <scope>NUCLEOTIDE SEQUENCE [LARGE SCALE GENOMIC DNA]</scope>
    <source>
        <strain evidence="10">PF1309</strain>
    </source>
</reference>
<dbReference type="GO" id="GO:0005737">
    <property type="term" value="C:cytoplasm"/>
    <property type="evidence" value="ECO:0007669"/>
    <property type="project" value="TreeGrafter"/>
</dbReference>
<dbReference type="GO" id="GO:0019187">
    <property type="term" value="F:beta-1,4-mannosyltransferase activity"/>
    <property type="evidence" value="ECO:0007669"/>
    <property type="project" value="InterPro"/>
</dbReference>
<evidence type="ECO:0000256" key="5">
    <source>
        <dbReference type="ARBA" id="ARBA00071758"/>
    </source>
</evidence>
<keyword evidence="3" id="KW-0328">Glycosyltransferase</keyword>
<evidence type="ECO:0000256" key="2">
    <source>
        <dbReference type="ARBA" id="ARBA00006739"/>
    </source>
</evidence>
<comment type="caution">
    <text evidence="10">The sequence shown here is derived from an EMBL/GenBank/DDBJ whole genome shotgun (WGS) entry which is preliminary data.</text>
</comment>
<dbReference type="STRING" id="2018661.A0A2A2JE84"/>
<dbReference type="Gene3D" id="3.90.550.10">
    <property type="entry name" value="Spore Coat Polysaccharide Biosynthesis Protein SpsA, Chain A"/>
    <property type="match status" value="1"/>
</dbReference>
<evidence type="ECO:0000256" key="3">
    <source>
        <dbReference type="ARBA" id="ARBA00022676"/>
    </source>
</evidence>
<feature type="transmembrane region" description="Helical" evidence="8">
    <location>
        <begin position="346"/>
        <end position="367"/>
    </location>
</feature>
<keyword evidence="7" id="KW-0978">Insecticide resistance</keyword>
<dbReference type="InterPro" id="IPR027389">
    <property type="entry name" value="B_mannosylTrfase_Bre-3/Egh"/>
</dbReference>
<evidence type="ECO:0000313" key="11">
    <source>
        <dbReference type="Proteomes" id="UP000218231"/>
    </source>
</evidence>
<dbReference type="PANTHER" id="PTHR16779">
    <property type="entry name" value="BETA-1,4-MANNOSYLTRANSFERASE EGH"/>
    <property type="match status" value="1"/>
</dbReference>
<gene>
    <name evidence="10" type="ORF">WR25_19536</name>
</gene>
<evidence type="ECO:0000256" key="1">
    <source>
        <dbReference type="ARBA" id="ARBA00004922"/>
    </source>
</evidence>
<evidence type="ECO:0000256" key="4">
    <source>
        <dbReference type="ARBA" id="ARBA00022679"/>
    </source>
</evidence>
<feature type="transmembrane region" description="Helical" evidence="8">
    <location>
        <begin position="49"/>
        <end position="77"/>
    </location>
</feature>
<dbReference type="EMBL" id="LIAE01010489">
    <property type="protein sequence ID" value="PAV60050.1"/>
    <property type="molecule type" value="Genomic_DNA"/>
</dbReference>
<dbReference type="InterPro" id="IPR001173">
    <property type="entry name" value="Glyco_trans_2-like"/>
</dbReference>
<evidence type="ECO:0000313" key="10">
    <source>
        <dbReference type="EMBL" id="PAV60050.1"/>
    </source>
</evidence>
<feature type="domain" description="Glycosyltransferase 2-like" evidence="9">
    <location>
        <begin position="185"/>
        <end position="396"/>
    </location>
</feature>
<keyword evidence="8" id="KW-0472">Membrane</keyword>
<dbReference type="FunFam" id="3.90.550.10:FF:000175">
    <property type="entry name" value="Beta-1,4-mannosyltransferase bre-3"/>
    <property type="match status" value="1"/>
</dbReference>
<feature type="transmembrane region" description="Helical" evidence="8">
    <location>
        <begin position="411"/>
        <end position="430"/>
    </location>
</feature>
<comment type="similarity">
    <text evidence="2">Belongs to the glycosyltransferase 2 family.</text>
</comment>
<keyword evidence="11" id="KW-1185">Reference proteome</keyword>
<dbReference type="InterPro" id="IPR029044">
    <property type="entry name" value="Nucleotide-diphossugar_trans"/>
</dbReference>
<keyword evidence="8" id="KW-1133">Transmembrane helix</keyword>
<evidence type="ECO:0000256" key="6">
    <source>
        <dbReference type="ARBA" id="ARBA00077352"/>
    </source>
</evidence>
<organism evidence="10 11">
    <name type="scientific">Diploscapter pachys</name>
    <dbReference type="NCBI Taxonomy" id="2018661"/>
    <lineage>
        <taxon>Eukaryota</taxon>
        <taxon>Metazoa</taxon>
        <taxon>Ecdysozoa</taxon>
        <taxon>Nematoda</taxon>
        <taxon>Chromadorea</taxon>
        <taxon>Rhabditida</taxon>
        <taxon>Rhabditina</taxon>
        <taxon>Rhabditomorpha</taxon>
        <taxon>Rhabditoidea</taxon>
        <taxon>Rhabditidae</taxon>
        <taxon>Diploscapter</taxon>
    </lineage>
</organism>
<comment type="pathway">
    <text evidence="1">Protein modification; protein glycosylation.</text>
</comment>
<protein>
    <recommendedName>
        <fullName evidence="5">Beta-1,4-mannosyltransferase bre-3</fullName>
    </recommendedName>
    <alternativeName>
        <fullName evidence="6">Bacillus thuringiensis toxin-resistant protein 3</fullName>
    </alternativeName>
</protein>
<dbReference type="Pfam" id="PF13632">
    <property type="entry name" value="Glyco_trans_2_3"/>
    <property type="match status" value="1"/>
</dbReference>
<feature type="transmembrane region" description="Helical" evidence="8">
    <location>
        <begin position="379"/>
        <end position="399"/>
    </location>
</feature>
<evidence type="ECO:0000259" key="9">
    <source>
        <dbReference type="Pfam" id="PF13632"/>
    </source>
</evidence>
<evidence type="ECO:0000256" key="8">
    <source>
        <dbReference type="SAM" id="Phobius"/>
    </source>
</evidence>
<keyword evidence="4" id="KW-0808">Transferase</keyword>
<dbReference type="SUPFAM" id="SSF53448">
    <property type="entry name" value="Nucleotide-diphospho-sugar transferases"/>
    <property type="match status" value="1"/>
</dbReference>
<dbReference type="PANTHER" id="PTHR16779:SF1">
    <property type="entry name" value="BETA-1,4-MANNOSYLTRANSFERASE EGH"/>
    <property type="match status" value="1"/>
</dbReference>
<proteinExistence type="inferred from homology"/>
<feature type="transmembrane region" description="Helical" evidence="8">
    <location>
        <begin position="7"/>
        <end position="29"/>
    </location>
</feature>
<dbReference type="OrthoDB" id="3971593at2759"/>
<accession>A0A2A2JE84</accession>
<name>A0A2A2JE84_9BILA</name>
<keyword evidence="8" id="KW-0812">Transmembrane</keyword>
<sequence>MNCELKHALHCAVLLTWIFGFAYFCGVFSEPDEAQDVPKNPIERYGYFWTTFLLVLRLASLLVLPQCLCNLLGLVLFNAFREKVALKAAPLLSPFVCFRVVTKGDFPLLVKENIEENMKMCYEAGMENFIFEVVTDRAINLAPQQRVREVVVPTSYRTKSGARFKARALQYCLEDDVNILQDNDWIVHLDEETILTTNAICGILNFCEDGKHQFGQGVITYANGEIVNWLTTLSDSFRVADDMGKLRLQFKLFHKPIFGWKGSFVVTQVAAERSVSYDHGLEGSIAEDCFFSMVAMKHGFTFDFIEGEMHEKSPFTMWDFLQQRKRWLQGILLTVHSRQIALSHKLWLALSLYAWATMPVTTLQVFICPLFPLPRCLPFDFALSFVGAVNLYMYIFGVIKSFSHKYRNSTWRLILYLVGALLTIPFNILIENLAVLFGMLGRKDQFYVVNKDVQTV</sequence>